<dbReference type="RefSeq" id="WP_014437310.1">
    <property type="nucleotide sequence ID" value="NC_017080.1"/>
</dbReference>
<keyword evidence="5" id="KW-0732">Signal</keyword>
<feature type="domain" description="Calcineurin-like phosphoesterase" evidence="6">
    <location>
        <begin position="46"/>
        <end position="244"/>
    </location>
</feature>
<proteinExistence type="inferred from homology"/>
<gene>
    <name evidence="7" type="ordered locus">PSMK_19330</name>
</gene>
<dbReference type="AlphaFoldDB" id="I0IFQ4"/>
<organism evidence="7 8">
    <name type="scientific">Phycisphaera mikurensis (strain NBRC 102666 / KCTC 22515 / FYK2301M01)</name>
    <dbReference type="NCBI Taxonomy" id="1142394"/>
    <lineage>
        <taxon>Bacteria</taxon>
        <taxon>Pseudomonadati</taxon>
        <taxon>Planctomycetota</taxon>
        <taxon>Phycisphaerae</taxon>
        <taxon>Phycisphaerales</taxon>
        <taxon>Phycisphaeraceae</taxon>
        <taxon>Phycisphaera</taxon>
    </lineage>
</organism>
<evidence type="ECO:0000259" key="6">
    <source>
        <dbReference type="Pfam" id="PF00149"/>
    </source>
</evidence>
<evidence type="ECO:0000313" key="7">
    <source>
        <dbReference type="EMBL" id="BAM04092.1"/>
    </source>
</evidence>
<sequence>MLSSPRALPRRRLLRLAAAGVAASALPVAASIPAAASPVRRLNTDRVCLLADPHVAAAPGRRLLGASLTPNLQAAVRRVLEGPRPDAIVLAGDCAADEGRPGDYRQLGRVLAPLAAAGLAPHLTPGNHDDRAALAAAFPHASGASGEQPGGRRLRLAGSDWYLLDSLRRTDETPGELGAAQLAWLAASLDERPERPAFLVVHHPPGSRRNPGGRGVGLDDGQRLLKLLAPRRQVKALFHGHLHRMTRWNHEGLHVVGLPATSYTFRPLVFRGHVSVEVGLNHLVLERTALRAGGRGDGKRTTLAMR</sequence>
<evidence type="ECO:0000313" key="8">
    <source>
        <dbReference type="Proteomes" id="UP000007881"/>
    </source>
</evidence>
<dbReference type="Gene3D" id="3.60.21.10">
    <property type="match status" value="1"/>
</dbReference>
<comment type="similarity">
    <text evidence="4">Belongs to the cyclic nucleotide phosphodiesterase class-III family.</text>
</comment>
<keyword evidence="2 7" id="KW-0378">Hydrolase</keyword>
<reference evidence="7 8" key="1">
    <citation type="submission" date="2012-02" db="EMBL/GenBank/DDBJ databases">
        <title>Complete genome sequence of Phycisphaera mikurensis NBRC 102666.</title>
        <authorList>
            <person name="Ankai A."/>
            <person name="Hosoyama A."/>
            <person name="Terui Y."/>
            <person name="Sekine M."/>
            <person name="Fukai R."/>
            <person name="Kato Y."/>
            <person name="Nakamura S."/>
            <person name="Yamada-Narita S."/>
            <person name="Kawakoshi A."/>
            <person name="Fukunaga Y."/>
            <person name="Yamazaki S."/>
            <person name="Fujita N."/>
        </authorList>
    </citation>
    <scope>NUCLEOTIDE SEQUENCE [LARGE SCALE GENOMIC DNA]</scope>
    <source>
        <strain evidence="8">NBRC 102666 / KCTC 22515 / FYK2301M01</strain>
    </source>
</reference>
<evidence type="ECO:0000256" key="2">
    <source>
        <dbReference type="ARBA" id="ARBA00022801"/>
    </source>
</evidence>
<dbReference type="PANTHER" id="PTHR42988">
    <property type="entry name" value="PHOSPHOHYDROLASE"/>
    <property type="match status" value="1"/>
</dbReference>
<dbReference type="InterPro" id="IPR006311">
    <property type="entry name" value="TAT_signal"/>
</dbReference>
<dbReference type="InterPro" id="IPR050884">
    <property type="entry name" value="CNP_phosphodiesterase-III"/>
</dbReference>
<evidence type="ECO:0000256" key="4">
    <source>
        <dbReference type="ARBA" id="ARBA00025742"/>
    </source>
</evidence>
<dbReference type="PROSITE" id="PS51318">
    <property type="entry name" value="TAT"/>
    <property type="match status" value="1"/>
</dbReference>
<keyword evidence="3" id="KW-0408">Iron</keyword>
<dbReference type="eggNOG" id="COG1409">
    <property type="taxonomic scope" value="Bacteria"/>
</dbReference>
<protein>
    <submittedName>
        <fullName evidence="7">Putative phosphodiesterase</fullName>
        <ecNumber evidence="7">3.1.4.-</ecNumber>
    </submittedName>
</protein>
<evidence type="ECO:0000256" key="5">
    <source>
        <dbReference type="SAM" id="SignalP"/>
    </source>
</evidence>
<keyword evidence="1" id="KW-0479">Metal-binding</keyword>
<dbReference type="GO" id="GO:0016787">
    <property type="term" value="F:hydrolase activity"/>
    <property type="evidence" value="ECO:0007669"/>
    <property type="project" value="UniProtKB-KW"/>
</dbReference>
<dbReference type="EC" id="3.1.4.-" evidence="7"/>
<dbReference type="HOGENOM" id="CLU_908683_0_0_0"/>
<dbReference type="PANTHER" id="PTHR42988:SF2">
    <property type="entry name" value="CYCLIC NUCLEOTIDE PHOSPHODIESTERASE CBUA0032-RELATED"/>
    <property type="match status" value="1"/>
</dbReference>
<feature type="chain" id="PRO_5003629654" evidence="5">
    <location>
        <begin position="31"/>
        <end position="306"/>
    </location>
</feature>
<accession>I0IFQ4</accession>
<name>I0IFQ4_PHYMF</name>
<dbReference type="EMBL" id="AP012338">
    <property type="protein sequence ID" value="BAM04092.1"/>
    <property type="molecule type" value="Genomic_DNA"/>
</dbReference>
<evidence type="ECO:0000256" key="3">
    <source>
        <dbReference type="ARBA" id="ARBA00023004"/>
    </source>
</evidence>
<dbReference type="KEGG" id="phm:PSMK_19330"/>
<keyword evidence="8" id="KW-1185">Reference proteome</keyword>
<feature type="signal peptide" evidence="5">
    <location>
        <begin position="1"/>
        <end position="30"/>
    </location>
</feature>
<dbReference type="InterPro" id="IPR004843">
    <property type="entry name" value="Calcineurin-like_PHP"/>
</dbReference>
<dbReference type="Pfam" id="PF00149">
    <property type="entry name" value="Metallophos"/>
    <property type="match status" value="1"/>
</dbReference>
<dbReference type="SUPFAM" id="SSF56300">
    <property type="entry name" value="Metallo-dependent phosphatases"/>
    <property type="match status" value="1"/>
</dbReference>
<dbReference type="Proteomes" id="UP000007881">
    <property type="component" value="Chromosome"/>
</dbReference>
<evidence type="ECO:0000256" key="1">
    <source>
        <dbReference type="ARBA" id="ARBA00022723"/>
    </source>
</evidence>
<dbReference type="PATRIC" id="fig|1142394.8.peg.1992"/>
<dbReference type="GO" id="GO:0046872">
    <property type="term" value="F:metal ion binding"/>
    <property type="evidence" value="ECO:0007669"/>
    <property type="project" value="UniProtKB-KW"/>
</dbReference>
<dbReference type="InterPro" id="IPR029052">
    <property type="entry name" value="Metallo-depent_PP-like"/>
</dbReference>
<dbReference type="STRING" id="1142394.PSMK_19330"/>